<dbReference type="InterPro" id="IPR049557">
    <property type="entry name" value="Transketolase_CS"/>
</dbReference>
<dbReference type="GO" id="GO:0009228">
    <property type="term" value="P:thiamine biosynthetic process"/>
    <property type="evidence" value="ECO:0007669"/>
    <property type="project" value="UniProtKB-UniRule"/>
</dbReference>
<comment type="cofactor">
    <cofactor evidence="10">
        <name>Mg(2+)</name>
        <dbReference type="ChEBI" id="CHEBI:18420"/>
    </cofactor>
    <text evidence="10">Binds 1 Mg(2+) ion per subunit.</text>
</comment>
<dbReference type="PROSITE" id="PS00801">
    <property type="entry name" value="TRANSKETOLASE_1"/>
    <property type="match status" value="1"/>
</dbReference>
<dbReference type="GO" id="GO:0016114">
    <property type="term" value="P:terpenoid biosynthetic process"/>
    <property type="evidence" value="ECO:0007669"/>
    <property type="project" value="UniProtKB-UniRule"/>
</dbReference>
<feature type="binding site" evidence="10">
    <location>
        <position position="194"/>
    </location>
    <ligand>
        <name>thiamine diphosphate</name>
        <dbReference type="ChEBI" id="CHEBI:58937"/>
    </ligand>
</feature>
<dbReference type="SUPFAM" id="SSF52518">
    <property type="entry name" value="Thiamin diphosphate-binding fold (THDP-binding)"/>
    <property type="match status" value="2"/>
</dbReference>
<comment type="subunit">
    <text evidence="3 10">Homodimer.</text>
</comment>
<dbReference type="Gene3D" id="3.40.50.920">
    <property type="match status" value="1"/>
</dbReference>
<dbReference type="InterPro" id="IPR009014">
    <property type="entry name" value="Transketo_C/PFOR_II"/>
</dbReference>
<dbReference type="Pfam" id="PF02780">
    <property type="entry name" value="Transketolase_C"/>
    <property type="match status" value="1"/>
</dbReference>
<keyword evidence="5 10" id="KW-0479">Metal-binding</keyword>
<keyword evidence="9 10" id="KW-0414">Isoprene biosynthesis</keyword>
<protein>
    <recommendedName>
        <fullName evidence="10">1-deoxy-D-xylulose-5-phosphate synthase</fullName>
        <ecNumber evidence="10">2.2.1.7</ecNumber>
    </recommendedName>
    <alternativeName>
        <fullName evidence="10">1-deoxyxylulose-5-phosphate synthase</fullName>
        <shortName evidence="10">DXP synthase</shortName>
        <shortName evidence="10">DXPS</shortName>
    </alternativeName>
</protein>
<evidence type="ECO:0000256" key="2">
    <source>
        <dbReference type="ARBA" id="ARBA00011081"/>
    </source>
</evidence>
<dbReference type="SUPFAM" id="SSF52922">
    <property type="entry name" value="TK C-terminal domain-like"/>
    <property type="match status" value="1"/>
</dbReference>
<name>A0A6G9XR20_NOCBR</name>
<dbReference type="Pfam" id="PF13292">
    <property type="entry name" value="DXP_synthase_N"/>
    <property type="match status" value="2"/>
</dbReference>
<comment type="function">
    <text evidence="10">Catalyzes the acyloin condensation reaction between C atoms 2 and 3 of pyruvate and glyceraldehyde 3-phosphate to yield 1-deoxy-D-xylulose-5-phosphate (DXP).</text>
</comment>
<dbReference type="AlphaFoldDB" id="A0A6G9XR20"/>
<comment type="catalytic activity">
    <reaction evidence="10">
        <text>D-glyceraldehyde 3-phosphate + pyruvate + H(+) = 1-deoxy-D-xylulose 5-phosphate + CO2</text>
        <dbReference type="Rhea" id="RHEA:12605"/>
        <dbReference type="ChEBI" id="CHEBI:15361"/>
        <dbReference type="ChEBI" id="CHEBI:15378"/>
        <dbReference type="ChEBI" id="CHEBI:16526"/>
        <dbReference type="ChEBI" id="CHEBI:57792"/>
        <dbReference type="ChEBI" id="CHEBI:59776"/>
        <dbReference type="EC" id="2.2.1.7"/>
    </reaction>
</comment>
<evidence type="ECO:0000256" key="9">
    <source>
        <dbReference type="ARBA" id="ARBA00023229"/>
    </source>
</evidence>
<feature type="binding site" evidence="10">
    <location>
        <position position="90"/>
    </location>
    <ligand>
        <name>thiamine diphosphate</name>
        <dbReference type="ChEBI" id="CHEBI:58937"/>
    </ligand>
</feature>
<dbReference type="GO" id="GO:0000287">
    <property type="term" value="F:magnesium ion binding"/>
    <property type="evidence" value="ECO:0007669"/>
    <property type="project" value="UniProtKB-UniRule"/>
</dbReference>
<feature type="binding site" evidence="10">
    <location>
        <position position="194"/>
    </location>
    <ligand>
        <name>Mg(2+)</name>
        <dbReference type="ChEBI" id="CHEBI:18420"/>
    </ligand>
</feature>
<dbReference type="FunFam" id="3.40.50.970:FF:000005">
    <property type="entry name" value="1-deoxy-D-xylulose-5-phosphate synthase"/>
    <property type="match status" value="1"/>
</dbReference>
<dbReference type="Gene3D" id="3.40.50.970">
    <property type="match status" value="2"/>
</dbReference>
<dbReference type="PROSITE" id="PS00802">
    <property type="entry name" value="TRANSKETOLASE_2"/>
    <property type="match status" value="1"/>
</dbReference>
<dbReference type="Pfam" id="PF02779">
    <property type="entry name" value="Transket_pyr"/>
    <property type="match status" value="1"/>
</dbReference>
<sequence>MTAPASLSADDAFDAAARCVSSLAGSLDRLRELPIERLPEVAAAIRALVLDTVLTVGGHLGPNLGVVELTIALHRVFDSPDDTLLFDTGHQTYVHKILTGRAASFARTLRSPGGLSGYPNRRESEHDVIENSHASTALSYADGIAKARALQGQSGRSVVAVVGDGALTGGVAFEALNNIGAAPQRPVIVVLNDNGHSYAPTAGALAAHLRRLRADRPEGVAAPAMSTIFEHLGFTYIGPVDGHDFAAIESALRRARGTRRPVVVHTMTVKGQGYPPACSDPERLHTTGARRPDGAGAAPATWTQVFADALVEIGDRRSDIVAITAAMPGPTGLSAFAQRFPRRCFDVGIAEQHAVASAAGLAIAGMHPVVAVYSTFLNRAFDQVLLDVALHRLPVTFVLDRAGITGPDGPSHHGMWDLSLLSTVPGLRVAAPRDATRLGELLAEAVADGSGPTAVRFPKATVGTDIVALERFQGVDVLYRGPRRDVLLIGVGPLAGECVQAAHRLTEGGIGVTVIDPRWVLPVSELMVGACLRYRLIVVAEDNTAAGGIPPAIQRALVDAGAGIPVRGLGLPHRFIEHGGRAAILAAAGLTGAGIADSVCVAFDELVAGQGEPS</sequence>
<proteinExistence type="inferred from homology"/>
<feature type="binding site" evidence="10">
    <location>
        <position position="351"/>
    </location>
    <ligand>
        <name>thiamine diphosphate</name>
        <dbReference type="ChEBI" id="CHEBI:58937"/>
    </ligand>
</feature>
<dbReference type="PANTHER" id="PTHR43322:SF5">
    <property type="entry name" value="1-DEOXY-D-XYLULOSE-5-PHOSPHATE SYNTHASE, CHLOROPLASTIC"/>
    <property type="match status" value="1"/>
</dbReference>
<evidence type="ECO:0000256" key="1">
    <source>
        <dbReference type="ARBA" id="ARBA00004980"/>
    </source>
</evidence>
<evidence type="ECO:0000259" key="11">
    <source>
        <dbReference type="SMART" id="SM00861"/>
    </source>
</evidence>
<dbReference type="InterPro" id="IPR020826">
    <property type="entry name" value="Transketolase_BS"/>
</dbReference>
<dbReference type="GO" id="GO:0019288">
    <property type="term" value="P:isopentenyl diphosphate biosynthetic process, methylerythritol 4-phosphate pathway"/>
    <property type="evidence" value="ECO:0007669"/>
    <property type="project" value="TreeGrafter"/>
</dbReference>
<feature type="binding site" evidence="10">
    <location>
        <position position="274"/>
    </location>
    <ligand>
        <name>thiamine diphosphate</name>
        <dbReference type="ChEBI" id="CHEBI:58937"/>
    </ligand>
</feature>
<evidence type="ECO:0000313" key="13">
    <source>
        <dbReference type="Proteomes" id="UP000501705"/>
    </source>
</evidence>
<dbReference type="SMART" id="SM00861">
    <property type="entry name" value="Transket_pyr"/>
    <property type="match status" value="1"/>
</dbReference>
<evidence type="ECO:0000256" key="4">
    <source>
        <dbReference type="ARBA" id="ARBA00022679"/>
    </source>
</evidence>
<dbReference type="InterPro" id="IPR005477">
    <property type="entry name" value="Dxylulose-5-P_synthase"/>
</dbReference>
<keyword evidence="6 10" id="KW-0460">Magnesium</keyword>
<evidence type="ECO:0000256" key="5">
    <source>
        <dbReference type="ARBA" id="ARBA00022723"/>
    </source>
</evidence>
<dbReference type="NCBIfam" id="NF003933">
    <property type="entry name" value="PRK05444.2-2"/>
    <property type="match status" value="1"/>
</dbReference>
<dbReference type="PANTHER" id="PTHR43322">
    <property type="entry name" value="1-D-DEOXYXYLULOSE 5-PHOSPHATE SYNTHASE-RELATED"/>
    <property type="match status" value="1"/>
</dbReference>
<feature type="binding site" evidence="10">
    <location>
        <position position="164"/>
    </location>
    <ligand>
        <name>Mg(2+)</name>
        <dbReference type="ChEBI" id="CHEBI:18420"/>
    </ligand>
</feature>
<evidence type="ECO:0000256" key="8">
    <source>
        <dbReference type="ARBA" id="ARBA00023052"/>
    </source>
</evidence>
<dbReference type="CDD" id="cd07033">
    <property type="entry name" value="TPP_PYR_DXS_TK_like"/>
    <property type="match status" value="1"/>
</dbReference>
<dbReference type="GO" id="GO:0005829">
    <property type="term" value="C:cytosol"/>
    <property type="evidence" value="ECO:0007669"/>
    <property type="project" value="TreeGrafter"/>
</dbReference>
<dbReference type="CDD" id="cd02007">
    <property type="entry name" value="TPP_DXS"/>
    <property type="match status" value="1"/>
</dbReference>
<feature type="binding site" evidence="10">
    <location>
        <begin position="132"/>
        <end position="134"/>
    </location>
    <ligand>
        <name>thiamine diphosphate</name>
        <dbReference type="ChEBI" id="CHEBI:58937"/>
    </ligand>
</feature>
<dbReference type="Proteomes" id="UP000501705">
    <property type="component" value="Chromosome"/>
</dbReference>
<dbReference type="EC" id="2.2.1.7" evidence="10"/>
<keyword evidence="7 10" id="KW-0784">Thiamine biosynthesis</keyword>
<evidence type="ECO:0000256" key="3">
    <source>
        <dbReference type="ARBA" id="ARBA00011738"/>
    </source>
</evidence>
<keyword evidence="8 10" id="KW-0786">Thiamine pyrophosphate</keyword>
<dbReference type="InterPro" id="IPR005475">
    <property type="entry name" value="Transketolase-like_Pyr-bd"/>
</dbReference>
<feature type="binding site" evidence="10">
    <location>
        <begin position="165"/>
        <end position="166"/>
    </location>
    <ligand>
        <name>thiamine diphosphate</name>
        <dbReference type="ChEBI" id="CHEBI:58937"/>
    </ligand>
</feature>
<reference evidence="12 13" key="1">
    <citation type="journal article" date="2019" name="ACS Chem. Biol.">
        <title>Identification and Mobilization of a Cryptic Antibiotic Biosynthesis Gene Locus from a Human-Pathogenic Nocardia Isolate.</title>
        <authorList>
            <person name="Herisse M."/>
            <person name="Ishida K."/>
            <person name="Porter J.L."/>
            <person name="Howden B."/>
            <person name="Hertweck C."/>
            <person name="Stinear T.P."/>
            <person name="Pidot S.J."/>
        </authorList>
    </citation>
    <scope>NUCLEOTIDE SEQUENCE [LARGE SCALE GENOMIC DNA]</scope>
    <source>
        <strain evidence="12 13">AUSMDU00024985</strain>
    </source>
</reference>
<evidence type="ECO:0000256" key="10">
    <source>
        <dbReference type="HAMAP-Rule" id="MF_00315"/>
    </source>
</evidence>
<dbReference type="HAMAP" id="MF_00315">
    <property type="entry name" value="DXP_synth"/>
    <property type="match status" value="1"/>
</dbReference>
<evidence type="ECO:0000313" key="12">
    <source>
        <dbReference type="EMBL" id="QIS03392.1"/>
    </source>
</evidence>
<organism evidence="12 13">
    <name type="scientific">Nocardia brasiliensis</name>
    <dbReference type="NCBI Taxonomy" id="37326"/>
    <lineage>
        <taxon>Bacteria</taxon>
        <taxon>Bacillati</taxon>
        <taxon>Actinomycetota</taxon>
        <taxon>Actinomycetes</taxon>
        <taxon>Mycobacteriales</taxon>
        <taxon>Nocardiaceae</taxon>
        <taxon>Nocardia</taxon>
    </lineage>
</organism>
<dbReference type="EMBL" id="CP046171">
    <property type="protein sequence ID" value="QIS03392.1"/>
    <property type="molecule type" value="Genomic_DNA"/>
</dbReference>
<dbReference type="UniPathway" id="UPA00064">
    <property type="reaction ID" value="UER00091"/>
</dbReference>
<keyword evidence="4 10" id="KW-0808">Transferase</keyword>
<dbReference type="GO" id="GO:0008661">
    <property type="term" value="F:1-deoxy-D-xylulose-5-phosphate synthase activity"/>
    <property type="evidence" value="ECO:0007669"/>
    <property type="project" value="UniProtKB-UniRule"/>
</dbReference>
<dbReference type="RefSeq" id="WP_167462460.1">
    <property type="nucleotide sequence ID" value="NZ_CP046171.1"/>
</dbReference>
<comment type="pathway">
    <text evidence="1 10">Metabolic intermediate biosynthesis; 1-deoxy-D-xylulose 5-phosphate biosynthesis; 1-deoxy-D-xylulose 5-phosphate from D-glyceraldehyde 3-phosphate and pyruvate: step 1/1.</text>
</comment>
<comment type="cofactor">
    <cofactor evidence="10">
        <name>thiamine diphosphate</name>
        <dbReference type="ChEBI" id="CHEBI:58937"/>
    </cofactor>
    <text evidence="10">Binds 1 thiamine pyrophosphate per subunit.</text>
</comment>
<evidence type="ECO:0000256" key="7">
    <source>
        <dbReference type="ARBA" id="ARBA00022977"/>
    </source>
</evidence>
<evidence type="ECO:0000256" key="6">
    <source>
        <dbReference type="ARBA" id="ARBA00022842"/>
    </source>
</evidence>
<gene>
    <name evidence="10" type="primary">dxs</name>
    <name evidence="12" type="ORF">F5X71_14630</name>
</gene>
<comment type="similarity">
    <text evidence="2 10">Belongs to the transketolase family. DXPS subfamily.</text>
</comment>
<feature type="domain" description="Transketolase-like pyrimidine-binding" evidence="11">
    <location>
        <begin position="300"/>
        <end position="464"/>
    </location>
</feature>
<dbReference type="InterPro" id="IPR029061">
    <property type="entry name" value="THDP-binding"/>
</dbReference>
<dbReference type="InterPro" id="IPR033248">
    <property type="entry name" value="Transketolase_C"/>
</dbReference>
<dbReference type="GO" id="GO:0030976">
    <property type="term" value="F:thiamine pyrophosphate binding"/>
    <property type="evidence" value="ECO:0007669"/>
    <property type="project" value="UniProtKB-UniRule"/>
</dbReference>
<accession>A0A6G9XR20</accession>